<accession>A0A1Y2A578</accession>
<gene>
    <name evidence="3" type="ORF">BCR34DRAFT_596959</name>
</gene>
<name>A0A1Y2A578_9PLEO</name>
<proteinExistence type="predicted"/>
<feature type="region of interest" description="Disordered" evidence="1">
    <location>
        <begin position="272"/>
        <end position="301"/>
    </location>
</feature>
<comment type="caution">
    <text evidence="3">The sequence shown here is derived from an EMBL/GenBank/DDBJ whole genome shotgun (WGS) entry which is preliminary data.</text>
</comment>
<reference evidence="3 4" key="1">
    <citation type="submission" date="2016-07" db="EMBL/GenBank/DDBJ databases">
        <title>Pervasive Adenine N6-methylation of Active Genes in Fungi.</title>
        <authorList>
            <consortium name="DOE Joint Genome Institute"/>
            <person name="Mondo S.J."/>
            <person name="Dannebaum R.O."/>
            <person name="Kuo R.C."/>
            <person name="Labutti K."/>
            <person name="Haridas S."/>
            <person name="Kuo A."/>
            <person name="Salamov A."/>
            <person name="Ahrendt S.R."/>
            <person name="Lipzen A."/>
            <person name="Sullivan W."/>
            <person name="Andreopoulos W.B."/>
            <person name="Clum A."/>
            <person name="Lindquist E."/>
            <person name="Daum C."/>
            <person name="Ramamoorthy G.K."/>
            <person name="Gryganskyi A."/>
            <person name="Culley D."/>
            <person name="Magnuson J.K."/>
            <person name="James T.Y."/>
            <person name="O'Malley M.A."/>
            <person name="Stajich J.E."/>
            <person name="Spatafora J.W."/>
            <person name="Visel A."/>
            <person name="Grigoriev I.V."/>
        </authorList>
    </citation>
    <scope>NUCLEOTIDE SEQUENCE [LARGE SCALE GENOMIC DNA]</scope>
    <source>
        <strain evidence="3 4">CBS 115471</strain>
    </source>
</reference>
<keyword evidence="4" id="KW-1185">Reference proteome</keyword>
<feature type="compositionally biased region" description="Acidic residues" evidence="1">
    <location>
        <begin position="272"/>
        <end position="294"/>
    </location>
</feature>
<dbReference type="AlphaFoldDB" id="A0A1Y2A578"/>
<dbReference type="OrthoDB" id="72726at2759"/>
<evidence type="ECO:0000313" key="3">
    <source>
        <dbReference type="EMBL" id="ORY17490.1"/>
    </source>
</evidence>
<evidence type="ECO:0000259" key="2">
    <source>
        <dbReference type="Pfam" id="PF24864"/>
    </source>
</evidence>
<dbReference type="Proteomes" id="UP000193144">
    <property type="component" value="Unassembled WGS sequence"/>
</dbReference>
<evidence type="ECO:0000256" key="1">
    <source>
        <dbReference type="SAM" id="MobiDB-lite"/>
    </source>
</evidence>
<dbReference type="Pfam" id="PF24864">
    <property type="entry name" value="DUF7730"/>
    <property type="match status" value="1"/>
</dbReference>
<organism evidence="3 4">
    <name type="scientific">Clohesyomyces aquaticus</name>
    <dbReference type="NCBI Taxonomy" id="1231657"/>
    <lineage>
        <taxon>Eukaryota</taxon>
        <taxon>Fungi</taxon>
        <taxon>Dikarya</taxon>
        <taxon>Ascomycota</taxon>
        <taxon>Pezizomycotina</taxon>
        <taxon>Dothideomycetes</taxon>
        <taxon>Pleosporomycetidae</taxon>
        <taxon>Pleosporales</taxon>
        <taxon>Lindgomycetaceae</taxon>
        <taxon>Clohesyomyces</taxon>
    </lineage>
</organism>
<protein>
    <recommendedName>
        <fullName evidence="2">DUF7730 domain-containing protein</fullName>
    </recommendedName>
</protein>
<dbReference type="PANTHER" id="PTHR38790:SF8">
    <property type="entry name" value="F-BOX DOMAIN-CONTAINING PROTEIN"/>
    <property type="match status" value="1"/>
</dbReference>
<dbReference type="PANTHER" id="PTHR38790">
    <property type="entry name" value="2EXR DOMAIN-CONTAINING PROTEIN-RELATED"/>
    <property type="match status" value="1"/>
</dbReference>
<evidence type="ECO:0000313" key="4">
    <source>
        <dbReference type="Proteomes" id="UP000193144"/>
    </source>
</evidence>
<dbReference type="InterPro" id="IPR056632">
    <property type="entry name" value="DUF7730"/>
</dbReference>
<sequence>MARSTERGDPVLHVPSVLPLLIARLCNQAQGCHPFSCGIPTDKRKLFDLLDLRTIAIDHILGMGQLDMPNQAAARSDTEILQVSRLLTLPREIRDAIYGEALFALRMRFSVQRCAKDKINDPVKAAYFFEATEKPPMNAMAILHICGQIRAEVLNLFYRNVIFDFEDAITMLNKLSDLPTSTVAAIRHIRVHGDGVRFDSSTTATFGVVSYSSPCTLYMKWIKGLGLETLTWITGQCSNTNLNSLIPWIFGLDVAKEFRIVFQDLKSVGEFEESLGEENEEGTDQDPVETEETGNDQAGPAYRRSPRLRCILNNIECLGAAVAVYCSQIPQEHALGPSRKGILEEVLLVFKPVKGLRIPESDRLDNDPWMSSDWRTLSNGEGGEVGPSPWDRDYPGTWEGSRDPHHYGWPDDFALCDRKFGQLLTLGSS</sequence>
<feature type="domain" description="DUF7730" evidence="2">
    <location>
        <begin position="84"/>
        <end position="192"/>
    </location>
</feature>
<dbReference type="EMBL" id="MCFA01000012">
    <property type="protein sequence ID" value="ORY17490.1"/>
    <property type="molecule type" value="Genomic_DNA"/>
</dbReference>